<feature type="compositionally biased region" description="Low complexity" evidence="1">
    <location>
        <begin position="14"/>
        <end position="25"/>
    </location>
</feature>
<dbReference type="GeneID" id="40833884"/>
<evidence type="ECO:0000256" key="1">
    <source>
        <dbReference type="SAM" id="MobiDB-lite"/>
    </source>
</evidence>
<name>A0A1H0CMD6_9ACTN</name>
<evidence type="ECO:0000313" key="3">
    <source>
        <dbReference type="EMBL" id="SDN59012.1"/>
    </source>
</evidence>
<gene>
    <name evidence="3" type="ORF">SAMN05444921_13096</name>
</gene>
<feature type="region of interest" description="Disordered" evidence="1">
    <location>
        <begin position="1"/>
        <end position="35"/>
    </location>
</feature>
<dbReference type="EMBL" id="FNHI01000030">
    <property type="protein sequence ID" value="SDN59012.1"/>
    <property type="molecule type" value="Genomic_DNA"/>
</dbReference>
<keyword evidence="2" id="KW-1133">Transmembrane helix</keyword>
<keyword evidence="2" id="KW-0472">Membrane</keyword>
<evidence type="ECO:0000313" key="4">
    <source>
        <dbReference type="Proteomes" id="UP000199063"/>
    </source>
</evidence>
<feature type="transmembrane region" description="Helical" evidence="2">
    <location>
        <begin position="59"/>
        <end position="80"/>
    </location>
</feature>
<keyword evidence="2" id="KW-0812">Transmembrane</keyword>
<feature type="transmembrane region" description="Helical" evidence="2">
    <location>
        <begin position="92"/>
        <end position="113"/>
    </location>
</feature>
<evidence type="ECO:0000256" key="2">
    <source>
        <dbReference type="SAM" id="Phobius"/>
    </source>
</evidence>
<dbReference type="Proteomes" id="UP000199063">
    <property type="component" value="Unassembled WGS sequence"/>
</dbReference>
<reference evidence="4" key="1">
    <citation type="submission" date="2016-10" db="EMBL/GenBank/DDBJ databases">
        <authorList>
            <person name="Varghese N."/>
            <person name="Submissions S."/>
        </authorList>
    </citation>
    <scope>NUCLEOTIDE SEQUENCE [LARGE SCALE GENOMIC DNA]</scope>
    <source>
        <strain evidence="4">CGMCC 4.7042</strain>
    </source>
</reference>
<feature type="compositionally biased region" description="Polar residues" evidence="1">
    <location>
        <begin position="1"/>
        <end position="12"/>
    </location>
</feature>
<dbReference type="OrthoDB" id="4344423at2"/>
<organism evidence="3 4">
    <name type="scientific">Streptomyces wuyuanensis</name>
    <dbReference type="NCBI Taxonomy" id="1196353"/>
    <lineage>
        <taxon>Bacteria</taxon>
        <taxon>Bacillati</taxon>
        <taxon>Actinomycetota</taxon>
        <taxon>Actinomycetes</taxon>
        <taxon>Kitasatosporales</taxon>
        <taxon>Streptomycetaceae</taxon>
        <taxon>Streptomyces</taxon>
    </lineage>
</organism>
<accession>A0A1H0CMD6</accession>
<sequence>MDTSTEKTQGTVGQDGPDPGQEPGQSEWRKRPSSADTWPTVVLLPALLLLRFFGEQGWAYWTGAVIGVLGMAGAAVEGTAAVRHLLNGRRPWVAVWVLLVLVSASLVLVLRLADHW</sequence>
<keyword evidence="4" id="KW-1185">Reference proteome</keyword>
<dbReference type="AlphaFoldDB" id="A0A1H0CMD6"/>
<protein>
    <submittedName>
        <fullName evidence="3">Uncharacterized protein</fullName>
    </submittedName>
</protein>
<proteinExistence type="predicted"/>
<dbReference type="RefSeq" id="WP_093661661.1">
    <property type="nucleotide sequence ID" value="NZ_FNHI01000030.1"/>
</dbReference>